<evidence type="ECO:0000313" key="7">
    <source>
        <dbReference type="Proteomes" id="UP000233618"/>
    </source>
</evidence>
<evidence type="ECO:0000256" key="3">
    <source>
        <dbReference type="ARBA" id="ARBA00023163"/>
    </source>
</evidence>
<keyword evidence="4" id="KW-0472">Membrane</keyword>
<feature type="domain" description="HTH araC/xylS-type" evidence="5">
    <location>
        <begin position="248"/>
        <end position="352"/>
    </location>
</feature>
<feature type="transmembrane region" description="Helical" evidence="4">
    <location>
        <begin position="6"/>
        <end position="25"/>
    </location>
</feature>
<evidence type="ECO:0000256" key="1">
    <source>
        <dbReference type="ARBA" id="ARBA00023015"/>
    </source>
</evidence>
<dbReference type="InterPro" id="IPR018060">
    <property type="entry name" value="HTH_AraC"/>
</dbReference>
<keyword evidence="3" id="KW-0804">Transcription</keyword>
<keyword evidence="7" id="KW-1185">Reference proteome</keyword>
<dbReference type="GO" id="GO:0043565">
    <property type="term" value="F:sequence-specific DNA binding"/>
    <property type="evidence" value="ECO:0007669"/>
    <property type="project" value="InterPro"/>
</dbReference>
<dbReference type="RefSeq" id="WP_101310195.1">
    <property type="nucleotide sequence ID" value="NZ_CAXXEE010000003.1"/>
</dbReference>
<evidence type="ECO:0000256" key="2">
    <source>
        <dbReference type="ARBA" id="ARBA00023125"/>
    </source>
</evidence>
<gene>
    <name evidence="6" type="ORF">BZG01_12555</name>
</gene>
<feature type="transmembrane region" description="Helical" evidence="4">
    <location>
        <begin position="61"/>
        <end position="80"/>
    </location>
</feature>
<evidence type="ECO:0000256" key="4">
    <source>
        <dbReference type="SAM" id="Phobius"/>
    </source>
</evidence>
<comment type="caution">
    <text evidence="6">The sequence shown here is derived from an EMBL/GenBank/DDBJ whole genome shotgun (WGS) entry which is preliminary data.</text>
</comment>
<feature type="transmembrane region" description="Helical" evidence="4">
    <location>
        <begin position="200"/>
        <end position="221"/>
    </location>
</feature>
<dbReference type="AlphaFoldDB" id="A0A2N3I6R9"/>
<dbReference type="Proteomes" id="UP000233618">
    <property type="component" value="Unassembled WGS sequence"/>
</dbReference>
<dbReference type="Pfam" id="PF12833">
    <property type="entry name" value="HTH_18"/>
    <property type="match status" value="1"/>
</dbReference>
<dbReference type="SMART" id="SM00342">
    <property type="entry name" value="HTH_ARAC"/>
    <property type="match status" value="1"/>
</dbReference>
<accession>A0A2N3I6R9</accession>
<dbReference type="EMBL" id="MVDE01000018">
    <property type="protein sequence ID" value="PKQ65989.1"/>
    <property type="molecule type" value="Genomic_DNA"/>
</dbReference>
<dbReference type="PANTHER" id="PTHR43280:SF29">
    <property type="entry name" value="ARAC-FAMILY TRANSCRIPTIONAL REGULATOR"/>
    <property type="match status" value="1"/>
</dbReference>
<dbReference type="InterPro" id="IPR009057">
    <property type="entry name" value="Homeodomain-like_sf"/>
</dbReference>
<keyword evidence="4" id="KW-1133">Transmembrane helix</keyword>
<feature type="transmembrane region" description="Helical" evidence="4">
    <location>
        <begin position="125"/>
        <end position="145"/>
    </location>
</feature>
<sequence>MDVINIYGVVISTLGAVFIFTLKDISKAGNRMLFSFFATFITKYSLELLNENLNNLLLSNISSSISLAKYIFFFLYLKYMTSDLKRIKQKDILFFLPSSLLLIYMVAAKYDFVTGYVNPNIHFQIINRLFSVFMAVFLILSFNILKRHHKELKNYYSYESAKISLVWVVGILTYDVIIHLVGVGWNIFSSNMVVDIYIKISRFYMFNETITLLIIMVLGIWQSTISPTQIAKLVAKKEVNEKLGSYVPILKAYMEKNKPYIDGNLSIDSLAEQLNLKRQDLSEIINFHLKTNFFNFIKEYRVNHMIELMKNDNSDNIKLLYLAFDSGFNSKSAFNRAFKEVTGKTPSEYMSLFKS</sequence>
<feature type="transmembrane region" description="Helical" evidence="4">
    <location>
        <begin position="92"/>
        <end position="113"/>
    </location>
</feature>
<name>A0A2N3I6R9_9BACT</name>
<organism evidence="6 7">
    <name type="scientific">Labilibaculum manganireducens</name>
    <dbReference type="NCBI Taxonomy" id="1940525"/>
    <lineage>
        <taxon>Bacteria</taxon>
        <taxon>Pseudomonadati</taxon>
        <taxon>Bacteroidota</taxon>
        <taxon>Bacteroidia</taxon>
        <taxon>Marinilabiliales</taxon>
        <taxon>Marinifilaceae</taxon>
        <taxon>Labilibaculum</taxon>
    </lineage>
</organism>
<feature type="transmembrane region" description="Helical" evidence="4">
    <location>
        <begin position="165"/>
        <end position="188"/>
    </location>
</feature>
<evidence type="ECO:0000259" key="5">
    <source>
        <dbReference type="PROSITE" id="PS01124"/>
    </source>
</evidence>
<keyword evidence="1" id="KW-0805">Transcription regulation</keyword>
<keyword evidence="4" id="KW-0812">Transmembrane</keyword>
<dbReference type="PANTHER" id="PTHR43280">
    <property type="entry name" value="ARAC-FAMILY TRANSCRIPTIONAL REGULATOR"/>
    <property type="match status" value="1"/>
</dbReference>
<keyword evidence="2" id="KW-0238">DNA-binding</keyword>
<protein>
    <recommendedName>
        <fullName evidence="5">HTH araC/xylS-type domain-containing protein</fullName>
    </recommendedName>
</protein>
<proteinExistence type="predicted"/>
<reference evidence="6 7" key="1">
    <citation type="journal article" date="2017" name="Front. Microbiol.">
        <title>Labilibaculum manganireducens gen. nov., sp. nov. and Labilibaculum filiforme sp. nov., Novel Bacteroidetes Isolated from Subsurface Sediments of the Baltic Sea.</title>
        <authorList>
            <person name="Vandieken V."/>
            <person name="Marshall I.P."/>
            <person name="Niemann H."/>
            <person name="Engelen B."/>
            <person name="Cypionka H."/>
        </authorList>
    </citation>
    <scope>NUCLEOTIDE SEQUENCE [LARGE SCALE GENOMIC DNA]</scope>
    <source>
        <strain evidence="6 7">59.10-2M</strain>
    </source>
</reference>
<dbReference type="GO" id="GO:0003700">
    <property type="term" value="F:DNA-binding transcription factor activity"/>
    <property type="evidence" value="ECO:0007669"/>
    <property type="project" value="InterPro"/>
</dbReference>
<dbReference type="Gene3D" id="1.10.10.60">
    <property type="entry name" value="Homeodomain-like"/>
    <property type="match status" value="2"/>
</dbReference>
<evidence type="ECO:0000313" key="6">
    <source>
        <dbReference type="EMBL" id="PKQ65989.1"/>
    </source>
</evidence>
<dbReference type="PROSITE" id="PS01124">
    <property type="entry name" value="HTH_ARAC_FAMILY_2"/>
    <property type="match status" value="1"/>
</dbReference>
<dbReference type="SUPFAM" id="SSF46689">
    <property type="entry name" value="Homeodomain-like"/>
    <property type="match status" value="1"/>
</dbReference>